<accession>A0A6F8Y135</accession>
<reference evidence="4 5" key="1">
    <citation type="submission" date="2020-03" db="EMBL/GenBank/DDBJ databases">
        <title>Whole genome shotgun sequence of Phytohabitans flavus NBRC 107702.</title>
        <authorList>
            <person name="Komaki H."/>
            <person name="Tamura T."/>
        </authorList>
    </citation>
    <scope>NUCLEOTIDE SEQUENCE [LARGE SCALE GENOMIC DNA]</scope>
    <source>
        <strain evidence="4 5">NBRC 107702</strain>
    </source>
</reference>
<dbReference type="SUPFAM" id="SSF51182">
    <property type="entry name" value="RmlC-like cupins"/>
    <property type="match status" value="1"/>
</dbReference>
<dbReference type="InterPro" id="IPR014710">
    <property type="entry name" value="RmlC-like_jellyroll"/>
</dbReference>
<dbReference type="SMART" id="SM00530">
    <property type="entry name" value="HTH_XRE"/>
    <property type="match status" value="1"/>
</dbReference>
<dbReference type="InterPro" id="IPR050807">
    <property type="entry name" value="TransReg_Diox_bact_type"/>
</dbReference>
<sequence length="244" mass="25856">MRCVTTALPPVGERIREARQRHGMSLRALARAVGVSASLISQIETGKSRPSVSTLYAITKALEISVEDVFDGAEAESAPAADRGPVGGPLSGAVLQAVHGLSQPAGHRIGPIVRPEAREVLRLDSGVTWERLGHLPGTRIDFLLVTYAPGGTSSSGDQLMRHSGFEYGFLLQGELTLTLGFEEHLLRPGYAVSFASSTPTGTATTGSRPRLASGTCTKSPDPLNTHPTKMLRCAPHFRRGPGSR</sequence>
<name>A0A6F8Y135_9ACTN</name>
<dbReference type="CDD" id="cd02209">
    <property type="entry name" value="cupin_XRE_C"/>
    <property type="match status" value="1"/>
</dbReference>
<reference evidence="4 5" key="2">
    <citation type="submission" date="2020-03" db="EMBL/GenBank/DDBJ databases">
        <authorList>
            <person name="Ichikawa N."/>
            <person name="Kimura A."/>
            <person name="Kitahashi Y."/>
            <person name="Uohara A."/>
        </authorList>
    </citation>
    <scope>NUCLEOTIDE SEQUENCE [LARGE SCALE GENOMIC DNA]</scope>
    <source>
        <strain evidence="4 5">NBRC 107702</strain>
    </source>
</reference>
<dbReference type="PANTHER" id="PTHR46797:SF1">
    <property type="entry name" value="METHYLPHOSPHONATE SYNTHASE"/>
    <property type="match status" value="1"/>
</dbReference>
<evidence type="ECO:0000256" key="2">
    <source>
        <dbReference type="SAM" id="MobiDB-lite"/>
    </source>
</evidence>
<organism evidence="4 5">
    <name type="scientific">Phytohabitans flavus</name>
    <dbReference type="NCBI Taxonomy" id="1076124"/>
    <lineage>
        <taxon>Bacteria</taxon>
        <taxon>Bacillati</taxon>
        <taxon>Actinomycetota</taxon>
        <taxon>Actinomycetes</taxon>
        <taxon>Micromonosporales</taxon>
        <taxon>Micromonosporaceae</taxon>
    </lineage>
</organism>
<keyword evidence="5" id="KW-1185">Reference proteome</keyword>
<dbReference type="InterPro" id="IPR001387">
    <property type="entry name" value="Cro/C1-type_HTH"/>
</dbReference>
<proteinExistence type="predicted"/>
<protein>
    <recommendedName>
        <fullName evidence="3">HTH cro/C1-type domain-containing protein</fullName>
    </recommendedName>
</protein>
<keyword evidence="1" id="KW-0238">DNA-binding</keyword>
<dbReference type="PROSITE" id="PS50943">
    <property type="entry name" value="HTH_CROC1"/>
    <property type="match status" value="1"/>
</dbReference>
<dbReference type="Pfam" id="PF01381">
    <property type="entry name" value="HTH_3"/>
    <property type="match status" value="1"/>
</dbReference>
<evidence type="ECO:0000256" key="1">
    <source>
        <dbReference type="ARBA" id="ARBA00023125"/>
    </source>
</evidence>
<dbReference type="AlphaFoldDB" id="A0A6F8Y135"/>
<dbReference type="EMBL" id="AP022870">
    <property type="protein sequence ID" value="BCB79688.1"/>
    <property type="molecule type" value="Genomic_DNA"/>
</dbReference>
<dbReference type="InterPro" id="IPR013096">
    <property type="entry name" value="Cupin_2"/>
</dbReference>
<dbReference type="CDD" id="cd00093">
    <property type="entry name" value="HTH_XRE"/>
    <property type="match status" value="1"/>
</dbReference>
<dbReference type="Proteomes" id="UP000502508">
    <property type="component" value="Chromosome"/>
</dbReference>
<feature type="region of interest" description="Disordered" evidence="2">
    <location>
        <begin position="197"/>
        <end position="226"/>
    </location>
</feature>
<dbReference type="GO" id="GO:0005829">
    <property type="term" value="C:cytosol"/>
    <property type="evidence" value="ECO:0007669"/>
    <property type="project" value="TreeGrafter"/>
</dbReference>
<evidence type="ECO:0000313" key="4">
    <source>
        <dbReference type="EMBL" id="BCB79688.1"/>
    </source>
</evidence>
<dbReference type="Gene3D" id="2.60.120.10">
    <property type="entry name" value="Jelly Rolls"/>
    <property type="match status" value="1"/>
</dbReference>
<feature type="domain" description="HTH cro/C1-type" evidence="3">
    <location>
        <begin position="15"/>
        <end position="69"/>
    </location>
</feature>
<dbReference type="SUPFAM" id="SSF47413">
    <property type="entry name" value="lambda repressor-like DNA-binding domains"/>
    <property type="match status" value="1"/>
</dbReference>
<evidence type="ECO:0000259" key="3">
    <source>
        <dbReference type="PROSITE" id="PS50943"/>
    </source>
</evidence>
<dbReference type="GO" id="GO:0003700">
    <property type="term" value="F:DNA-binding transcription factor activity"/>
    <property type="evidence" value="ECO:0007669"/>
    <property type="project" value="TreeGrafter"/>
</dbReference>
<gene>
    <name evidence="4" type="ORF">Pflav_060980</name>
</gene>
<dbReference type="InterPro" id="IPR011051">
    <property type="entry name" value="RmlC_Cupin_sf"/>
</dbReference>
<dbReference type="Pfam" id="PF07883">
    <property type="entry name" value="Cupin_2"/>
    <property type="match status" value="1"/>
</dbReference>
<dbReference type="Gene3D" id="1.10.260.40">
    <property type="entry name" value="lambda repressor-like DNA-binding domains"/>
    <property type="match status" value="1"/>
</dbReference>
<dbReference type="PANTHER" id="PTHR46797">
    <property type="entry name" value="HTH-TYPE TRANSCRIPTIONAL REGULATOR"/>
    <property type="match status" value="1"/>
</dbReference>
<evidence type="ECO:0000313" key="5">
    <source>
        <dbReference type="Proteomes" id="UP000502508"/>
    </source>
</evidence>
<dbReference type="KEGG" id="pfla:Pflav_060980"/>
<feature type="compositionally biased region" description="Low complexity" evidence="2">
    <location>
        <begin position="197"/>
        <end position="210"/>
    </location>
</feature>
<dbReference type="GO" id="GO:0003677">
    <property type="term" value="F:DNA binding"/>
    <property type="evidence" value="ECO:0007669"/>
    <property type="project" value="UniProtKB-KW"/>
</dbReference>
<dbReference type="InterPro" id="IPR010982">
    <property type="entry name" value="Lambda_DNA-bd_dom_sf"/>
</dbReference>